<keyword evidence="2 8" id="KW-0575">Peroxidase</keyword>
<feature type="domain" description="Thioredoxin" evidence="7">
    <location>
        <begin position="9"/>
        <end position="165"/>
    </location>
</feature>
<dbReference type="Pfam" id="PF10417">
    <property type="entry name" value="1-cysPrx_C"/>
    <property type="match status" value="1"/>
</dbReference>
<dbReference type="Pfam" id="PF00578">
    <property type="entry name" value="AhpC-TSA"/>
    <property type="match status" value="1"/>
</dbReference>
<organism evidence="8 9">
    <name type="scientific">Sediminicoccus rosea</name>
    <dbReference type="NCBI Taxonomy" id="1225128"/>
    <lineage>
        <taxon>Bacteria</taxon>
        <taxon>Pseudomonadati</taxon>
        <taxon>Pseudomonadota</taxon>
        <taxon>Alphaproteobacteria</taxon>
        <taxon>Acetobacterales</taxon>
        <taxon>Roseomonadaceae</taxon>
        <taxon>Sediminicoccus</taxon>
    </lineage>
</organism>
<dbReference type="InterPro" id="IPR013766">
    <property type="entry name" value="Thioredoxin_domain"/>
</dbReference>
<accession>A0ABZ0PMM8</accession>
<evidence type="ECO:0000256" key="5">
    <source>
        <dbReference type="ARBA" id="ARBA00023284"/>
    </source>
</evidence>
<evidence type="ECO:0000256" key="3">
    <source>
        <dbReference type="ARBA" id="ARBA00022862"/>
    </source>
</evidence>
<dbReference type="Gene3D" id="3.40.30.10">
    <property type="entry name" value="Glutaredoxin"/>
    <property type="match status" value="1"/>
</dbReference>
<dbReference type="RefSeq" id="WP_318650591.1">
    <property type="nucleotide sequence ID" value="NZ_CP137852.1"/>
</dbReference>
<gene>
    <name evidence="8" type="ORF">R9Z33_07020</name>
</gene>
<evidence type="ECO:0000313" key="9">
    <source>
        <dbReference type="Proteomes" id="UP001305521"/>
    </source>
</evidence>
<dbReference type="CDD" id="cd03016">
    <property type="entry name" value="PRX_1cys"/>
    <property type="match status" value="1"/>
</dbReference>
<dbReference type="Gene3D" id="3.30.1020.10">
    <property type="entry name" value="Antioxidant, Horf6, Chain A, domain2"/>
    <property type="match status" value="1"/>
</dbReference>
<dbReference type="SUPFAM" id="SSF52833">
    <property type="entry name" value="Thioredoxin-like"/>
    <property type="match status" value="1"/>
</dbReference>
<evidence type="ECO:0000256" key="1">
    <source>
        <dbReference type="ARBA" id="ARBA00009796"/>
    </source>
</evidence>
<dbReference type="GO" id="GO:0140824">
    <property type="term" value="F:thioredoxin-dependent peroxiredoxin activity"/>
    <property type="evidence" value="ECO:0007669"/>
    <property type="project" value="UniProtKB-EC"/>
</dbReference>
<dbReference type="Proteomes" id="UP001305521">
    <property type="component" value="Chromosome"/>
</dbReference>
<dbReference type="InterPro" id="IPR000866">
    <property type="entry name" value="AhpC/TSA"/>
</dbReference>
<keyword evidence="9" id="KW-1185">Reference proteome</keyword>
<dbReference type="PIRSF" id="PIRSF000239">
    <property type="entry name" value="AHPC"/>
    <property type="match status" value="1"/>
</dbReference>
<dbReference type="InterPro" id="IPR036249">
    <property type="entry name" value="Thioredoxin-like_sf"/>
</dbReference>
<dbReference type="EMBL" id="CP137852">
    <property type="protein sequence ID" value="WPB86622.1"/>
    <property type="molecule type" value="Genomic_DNA"/>
</dbReference>
<evidence type="ECO:0000313" key="8">
    <source>
        <dbReference type="EMBL" id="WPB86622.1"/>
    </source>
</evidence>
<protein>
    <submittedName>
        <fullName evidence="8">Peroxiredoxin</fullName>
        <ecNumber evidence="8">1.11.1.24</ecNumber>
    </submittedName>
</protein>
<dbReference type="NCBIfam" id="NF009668">
    <property type="entry name" value="PRK13189.1"/>
    <property type="match status" value="1"/>
</dbReference>
<dbReference type="InterPro" id="IPR045020">
    <property type="entry name" value="PRX_1cys"/>
</dbReference>
<comment type="similarity">
    <text evidence="6">Belongs to the peroxiredoxin family. Prx6 subfamily.</text>
</comment>
<comment type="similarity">
    <text evidence="1">Belongs to the peroxiredoxin family. AhpC/Prx1 subfamily.</text>
</comment>
<dbReference type="InterPro" id="IPR024706">
    <property type="entry name" value="Peroxiredoxin_AhpC-typ"/>
</dbReference>
<keyword evidence="5" id="KW-0676">Redox-active center</keyword>
<dbReference type="PANTHER" id="PTHR43503">
    <property type="entry name" value="MCG48959-RELATED"/>
    <property type="match status" value="1"/>
</dbReference>
<evidence type="ECO:0000256" key="4">
    <source>
        <dbReference type="ARBA" id="ARBA00023002"/>
    </source>
</evidence>
<name>A0ABZ0PMM8_9PROT</name>
<evidence type="ECO:0000259" key="7">
    <source>
        <dbReference type="PROSITE" id="PS51352"/>
    </source>
</evidence>
<evidence type="ECO:0000256" key="6">
    <source>
        <dbReference type="ARBA" id="ARBA00025719"/>
    </source>
</evidence>
<dbReference type="PANTHER" id="PTHR43503:SF4">
    <property type="entry name" value="PEROXIREDOXIN-6"/>
    <property type="match status" value="1"/>
</dbReference>
<keyword evidence="4 8" id="KW-0560">Oxidoreductase</keyword>
<dbReference type="EC" id="1.11.1.24" evidence="8"/>
<keyword evidence="3" id="KW-0049">Antioxidant</keyword>
<sequence length="216" mass="24464">MTLQYGAQLSLGQIAPDFEAETTDGPIRFSDWAKDSWVVFFSHPRDFTPVCTTELGEAARLKPEFDKRGVKVIGLSVDPLDKHDAWAEDIRQTQGTALNFPMIADPSKHVSQLYGMIHPEADPSITVRTVYVLDPARKVRLTLTYPPSTGRNFHEVLRVIDSLQLTDRHKVATPVNWQPGERAIIVPSLSDEDAAKRFPQGWQADRPYLRWVELKE</sequence>
<dbReference type="PROSITE" id="PS51352">
    <property type="entry name" value="THIOREDOXIN_2"/>
    <property type="match status" value="1"/>
</dbReference>
<proteinExistence type="inferred from homology"/>
<reference evidence="8 9" key="1">
    <citation type="submission" date="2023-11" db="EMBL/GenBank/DDBJ databases">
        <title>Arctic aerobic anoxygenic photoheterotroph Sediminicoccus rosea KRV36 adapts its photosynthesis to long days of polar summer.</title>
        <authorList>
            <person name="Tomasch J."/>
            <person name="Kopejtka K."/>
            <person name="Bily T."/>
            <person name="Gardiner A.T."/>
            <person name="Gardian Z."/>
            <person name="Shivaramu S."/>
            <person name="Koblizek M."/>
            <person name="Engelhardt F."/>
            <person name="Kaftan D."/>
        </authorList>
    </citation>
    <scope>NUCLEOTIDE SEQUENCE [LARGE SCALE GENOMIC DNA]</scope>
    <source>
        <strain evidence="8 9">R-30</strain>
    </source>
</reference>
<evidence type="ECO:0000256" key="2">
    <source>
        <dbReference type="ARBA" id="ARBA00022559"/>
    </source>
</evidence>
<dbReference type="InterPro" id="IPR019479">
    <property type="entry name" value="Peroxiredoxin_C"/>
</dbReference>